<dbReference type="EMBL" id="JAKKDL010000012">
    <property type="protein sequence ID" value="MCF7530252.1"/>
    <property type="molecule type" value="Genomic_DNA"/>
</dbReference>
<reference evidence="1" key="1">
    <citation type="submission" date="2022-01" db="EMBL/GenBank/DDBJ databases">
        <title>Neisseria sp. ZJ104.</title>
        <authorList>
            <person name="Yang C."/>
        </authorList>
    </citation>
    <scope>NUCLEOTIDE SEQUENCE</scope>
    <source>
        <strain evidence="1">ZJ104</strain>
    </source>
</reference>
<evidence type="ECO:0000313" key="2">
    <source>
        <dbReference type="Proteomes" id="UP001201397"/>
    </source>
</evidence>
<dbReference type="RefSeq" id="WP_237093135.1">
    <property type="nucleotide sequence ID" value="NZ_JAKKDL010000012.1"/>
</dbReference>
<proteinExistence type="predicted"/>
<protein>
    <submittedName>
        <fullName evidence="1">Uncharacterized protein</fullName>
    </submittedName>
</protein>
<dbReference type="Proteomes" id="UP001201397">
    <property type="component" value="Unassembled WGS sequence"/>
</dbReference>
<sequence>MILEVGYTRVRVTAPYRGKANKITVSIMKQSGAVTRTLRPIFSFAENRYPHFQTAWRAGRIKPDLKQCVACMPSMHGVVDKMGLWNKRHTFSAANPKNKPSEKWIRFSDGLNMKCKEQVHAWACTLRLVSDGMASRSDKTRFKTMCSVHAKHARGG</sequence>
<dbReference type="AlphaFoldDB" id="A0AAW5APY3"/>
<gene>
    <name evidence="1" type="ORF">L4H06_08445</name>
</gene>
<comment type="caution">
    <text evidence="1">The sequence shown here is derived from an EMBL/GenBank/DDBJ whole genome shotgun (WGS) entry which is preliminary data.</text>
</comment>
<accession>A0AAW5APY3</accession>
<organism evidence="1 2">
    <name type="scientific">Neisseria lisongii</name>
    <dbReference type="NCBI Taxonomy" id="2912188"/>
    <lineage>
        <taxon>Bacteria</taxon>
        <taxon>Pseudomonadati</taxon>
        <taxon>Pseudomonadota</taxon>
        <taxon>Betaproteobacteria</taxon>
        <taxon>Neisseriales</taxon>
        <taxon>Neisseriaceae</taxon>
        <taxon>Neisseria</taxon>
    </lineage>
</organism>
<name>A0AAW5APY3_9NEIS</name>
<evidence type="ECO:0000313" key="1">
    <source>
        <dbReference type="EMBL" id="MCF7530252.1"/>
    </source>
</evidence>